<dbReference type="Proteomes" id="UP000276133">
    <property type="component" value="Unassembled WGS sequence"/>
</dbReference>
<evidence type="ECO:0000313" key="2">
    <source>
        <dbReference type="Proteomes" id="UP000276133"/>
    </source>
</evidence>
<evidence type="ECO:0000313" key="1">
    <source>
        <dbReference type="EMBL" id="RNA44865.1"/>
    </source>
</evidence>
<dbReference type="EMBL" id="REGN01000050">
    <property type="protein sequence ID" value="RNA44865.1"/>
    <property type="molecule type" value="Genomic_DNA"/>
</dbReference>
<keyword evidence="2" id="KW-1185">Reference proteome</keyword>
<organism evidence="1 2">
    <name type="scientific">Brachionus plicatilis</name>
    <name type="common">Marine rotifer</name>
    <name type="synonym">Brachionus muelleri</name>
    <dbReference type="NCBI Taxonomy" id="10195"/>
    <lineage>
        <taxon>Eukaryota</taxon>
        <taxon>Metazoa</taxon>
        <taxon>Spiralia</taxon>
        <taxon>Gnathifera</taxon>
        <taxon>Rotifera</taxon>
        <taxon>Eurotatoria</taxon>
        <taxon>Monogononta</taxon>
        <taxon>Pseudotrocha</taxon>
        <taxon>Ploima</taxon>
        <taxon>Brachionidae</taxon>
        <taxon>Brachionus</taxon>
    </lineage>
</organism>
<comment type="caution">
    <text evidence="1">The sequence shown here is derived from an EMBL/GenBank/DDBJ whole genome shotgun (WGS) entry which is preliminary data.</text>
</comment>
<name>A0A3M7TA70_BRAPC</name>
<dbReference type="AlphaFoldDB" id="A0A3M7TA70"/>
<accession>A0A3M7TA70</accession>
<proteinExistence type="predicted"/>
<gene>
    <name evidence="1" type="ORF">BpHYR1_038199</name>
</gene>
<reference evidence="1 2" key="1">
    <citation type="journal article" date="2018" name="Sci. Rep.">
        <title>Genomic signatures of local adaptation to the degree of environmental predictability in rotifers.</title>
        <authorList>
            <person name="Franch-Gras L."/>
            <person name="Hahn C."/>
            <person name="Garcia-Roger E.M."/>
            <person name="Carmona M.J."/>
            <person name="Serra M."/>
            <person name="Gomez A."/>
        </authorList>
    </citation>
    <scope>NUCLEOTIDE SEQUENCE [LARGE SCALE GENOMIC DNA]</scope>
    <source>
        <strain evidence="1">HYR1</strain>
    </source>
</reference>
<sequence length="170" mass="19512">MEEREATRWARLGFVLRTIGDADTHEDDEPATTPDVDEEDDTDEDMCLHLAECVFRRSRLVWLARSSSFRLVGWALAAWYESTVWLVDGELRPRMKLSGLKRVSNERLRCLASLNDCLMEKPLTCLTSLGSAARPLFMAVTDFELLKRGLSLKITQKSTTWSPWQKFQAK</sequence>
<protein>
    <submittedName>
        <fullName evidence="1">Uncharacterized protein</fullName>
    </submittedName>
</protein>